<evidence type="ECO:0000259" key="10">
    <source>
        <dbReference type="Pfam" id="PF00768"/>
    </source>
</evidence>
<dbReference type="PANTHER" id="PTHR21581">
    <property type="entry name" value="D-ALANYL-D-ALANINE CARBOXYPEPTIDASE"/>
    <property type="match status" value="1"/>
</dbReference>
<keyword evidence="2 9" id="KW-0732">Signal</keyword>
<dbReference type="PRINTS" id="PR00725">
    <property type="entry name" value="DADACBPTASE1"/>
</dbReference>
<evidence type="ECO:0000256" key="7">
    <source>
        <dbReference type="RuleBase" id="RU004016"/>
    </source>
</evidence>
<dbReference type="InterPro" id="IPR001967">
    <property type="entry name" value="Peptidase_S11_N"/>
</dbReference>
<keyword evidence="8" id="KW-0812">Transmembrane</keyword>
<evidence type="ECO:0000256" key="6">
    <source>
        <dbReference type="ARBA" id="ARBA00023316"/>
    </source>
</evidence>
<keyword evidence="6" id="KW-0961">Cell wall biogenesis/degradation</keyword>
<keyword evidence="4" id="KW-0133">Cell shape</keyword>
<gene>
    <name evidence="11" type="primary">dacB_3</name>
    <name evidence="11" type="ORF">MACH08_41970</name>
</gene>
<proteinExistence type="inferred from homology"/>
<comment type="caution">
    <text evidence="11">The sequence shown here is derived from an EMBL/GenBank/DDBJ whole genome shotgun (WGS) entry which is preliminary data.</text>
</comment>
<keyword evidence="11" id="KW-0121">Carboxypeptidase</keyword>
<dbReference type="Pfam" id="PF00768">
    <property type="entry name" value="Peptidase_S11"/>
    <property type="match status" value="1"/>
</dbReference>
<protein>
    <submittedName>
        <fullName evidence="11">D-alanyl-D-alanine carboxypeptidase</fullName>
    </submittedName>
</protein>
<evidence type="ECO:0000256" key="3">
    <source>
        <dbReference type="ARBA" id="ARBA00022801"/>
    </source>
</evidence>
<sequence length="392" mass="43525">MRKIFLFITTFVAINSLFVSKAFGDPNPSPPTVASEAAIVLEANSGQVLYDKNANSQMYPASVTKIATAIYAIETGNLNDVVTIGSNASARHVEGTTVFLEKGEKVPLKKLVQGLLINSGNDAGVAIAEHLSGSEKQFSKDINTYLKNVIGVQNTNFENPHGLFDSDHRTTAEDLAKITRYAMKNPTFRKIFGTKELEWDGQTWDTTILTHHKLVKEEIPYEGVTGGKNGFVIQSGYTLATTAERDGLSLIVITLKGSMKNDSYDDTIKLLDYGFKNYRTSIIPKGTKFMVGDQEYIASEKIAYTYPKNEQLSKETKEDGTLKITTQEGIEIASYQLNEVVNETNNVKTELKRKPTNEVSFESIFGHLNTYLAYFSIAFLLSIIGLFYRQKI</sequence>
<keyword evidence="8" id="KW-1133">Transmembrane helix</keyword>
<feature type="signal peptide" evidence="9">
    <location>
        <begin position="1"/>
        <end position="24"/>
    </location>
</feature>
<evidence type="ECO:0000313" key="12">
    <source>
        <dbReference type="Proteomes" id="UP001275436"/>
    </source>
</evidence>
<keyword evidence="5" id="KW-0573">Peptidoglycan synthesis</keyword>
<dbReference type="SUPFAM" id="SSF56601">
    <property type="entry name" value="beta-lactamase/transpeptidase-like"/>
    <property type="match status" value="1"/>
</dbReference>
<evidence type="ECO:0000256" key="5">
    <source>
        <dbReference type="ARBA" id="ARBA00022984"/>
    </source>
</evidence>
<keyword evidence="3" id="KW-0378">Hydrolase</keyword>
<keyword evidence="11" id="KW-0645">Protease</keyword>
<accession>A0ABQ5TRI9</accession>
<dbReference type="PANTHER" id="PTHR21581:SF33">
    <property type="entry name" value="D-ALANYL-D-ALANINE CARBOXYPEPTIDASE DACB"/>
    <property type="match status" value="1"/>
</dbReference>
<evidence type="ECO:0000256" key="8">
    <source>
        <dbReference type="SAM" id="Phobius"/>
    </source>
</evidence>
<keyword evidence="8" id="KW-0472">Membrane</keyword>
<comment type="similarity">
    <text evidence="1 7">Belongs to the peptidase S11 family.</text>
</comment>
<evidence type="ECO:0000256" key="2">
    <source>
        <dbReference type="ARBA" id="ARBA00022729"/>
    </source>
</evidence>
<evidence type="ECO:0000256" key="9">
    <source>
        <dbReference type="SAM" id="SignalP"/>
    </source>
</evidence>
<dbReference type="InterPro" id="IPR018044">
    <property type="entry name" value="Peptidase_S11"/>
</dbReference>
<feature type="chain" id="PRO_5047282874" evidence="9">
    <location>
        <begin position="25"/>
        <end position="392"/>
    </location>
</feature>
<dbReference type="InterPro" id="IPR012338">
    <property type="entry name" value="Beta-lactam/transpept-like"/>
</dbReference>
<reference evidence="11 12" key="1">
    <citation type="submission" date="2023-02" db="EMBL/GenBank/DDBJ databases">
        <title>Oceanobacillus kimchii IFOP_LL358 isolated form Alexandrium catenella lab strain.</title>
        <authorList>
            <person name="Gajardo G."/>
            <person name="Ueki S."/>
            <person name="Maruyama F."/>
        </authorList>
    </citation>
    <scope>NUCLEOTIDE SEQUENCE [LARGE SCALE GENOMIC DNA]</scope>
    <source>
        <strain evidence="11 12">IFOP_LL358</strain>
    </source>
</reference>
<dbReference type="GO" id="GO:0004180">
    <property type="term" value="F:carboxypeptidase activity"/>
    <property type="evidence" value="ECO:0007669"/>
    <property type="project" value="UniProtKB-KW"/>
</dbReference>
<keyword evidence="12" id="KW-1185">Reference proteome</keyword>
<evidence type="ECO:0000256" key="1">
    <source>
        <dbReference type="ARBA" id="ARBA00007164"/>
    </source>
</evidence>
<dbReference type="Gene3D" id="3.40.710.10">
    <property type="entry name" value="DD-peptidase/beta-lactamase superfamily"/>
    <property type="match status" value="1"/>
</dbReference>
<evidence type="ECO:0000256" key="4">
    <source>
        <dbReference type="ARBA" id="ARBA00022960"/>
    </source>
</evidence>
<dbReference type="Proteomes" id="UP001275436">
    <property type="component" value="Unassembled WGS sequence"/>
</dbReference>
<organism evidence="11 12">
    <name type="scientific">Oceanobacillus kimchii</name>
    <dbReference type="NCBI Taxonomy" id="746691"/>
    <lineage>
        <taxon>Bacteria</taxon>
        <taxon>Bacillati</taxon>
        <taxon>Bacillota</taxon>
        <taxon>Bacilli</taxon>
        <taxon>Bacillales</taxon>
        <taxon>Bacillaceae</taxon>
        <taxon>Oceanobacillus</taxon>
    </lineage>
</organism>
<dbReference type="EMBL" id="BSKO01000002">
    <property type="protein sequence ID" value="GLO68413.1"/>
    <property type="molecule type" value="Genomic_DNA"/>
</dbReference>
<feature type="transmembrane region" description="Helical" evidence="8">
    <location>
        <begin position="371"/>
        <end position="388"/>
    </location>
</feature>
<feature type="domain" description="Peptidase S11 D-alanyl-D-alanine carboxypeptidase A N-terminal" evidence="10">
    <location>
        <begin position="28"/>
        <end position="256"/>
    </location>
</feature>
<name>A0ABQ5TRI9_9BACI</name>
<evidence type="ECO:0000313" key="11">
    <source>
        <dbReference type="EMBL" id="GLO68413.1"/>
    </source>
</evidence>
<dbReference type="RefSeq" id="WP_317958643.1">
    <property type="nucleotide sequence ID" value="NZ_BSKO01000002.1"/>
</dbReference>